<dbReference type="Proteomes" id="UP000790096">
    <property type="component" value="Unassembled WGS sequence"/>
</dbReference>
<dbReference type="GO" id="GO:0004519">
    <property type="term" value="F:endonuclease activity"/>
    <property type="evidence" value="ECO:0007669"/>
    <property type="project" value="UniProtKB-KW"/>
</dbReference>
<feature type="domain" description="HNH nuclease" evidence="5">
    <location>
        <begin position="53"/>
        <end position="107"/>
    </location>
</feature>
<gene>
    <name evidence="6" type="ORF">HH682_12105</name>
</gene>
<dbReference type="CDD" id="cd00085">
    <property type="entry name" value="HNHc"/>
    <property type="match status" value="1"/>
</dbReference>
<keyword evidence="7" id="KW-1185">Reference proteome</keyword>
<evidence type="ECO:0000313" key="6">
    <source>
        <dbReference type="EMBL" id="MBT0725145.1"/>
    </source>
</evidence>
<evidence type="ECO:0000256" key="2">
    <source>
        <dbReference type="ARBA" id="ARBA00022801"/>
    </source>
</evidence>
<dbReference type="Gene3D" id="1.10.30.50">
    <property type="match status" value="1"/>
</dbReference>
<sequence>MPALIPRACRKRGCRGTTTDRSGYCSEHIGESWSQHQRGQSRHQRGYGSSWTRLRAETLKRDRYICQQCLRDGHPSPASTVDHIKAKAHGGTDHPDNLESLCVPCHKAKTSRERMKTTIK</sequence>
<dbReference type="PANTHER" id="PTHR41286">
    <property type="entry name" value="HNH NUCLEASE YAJD-RELATED"/>
    <property type="match status" value="1"/>
</dbReference>
<evidence type="ECO:0000313" key="7">
    <source>
        <dbReference type="Proteomes" id="UP000790096"/>
    </source>
</evidence>
<name>A0ABS5T0Y5_9GAMM</name>
<protein>
    <recommendedName>
        <fullName evidence="4">Putative HNH nuclease YajD</fullName>
    </recommendedName>
</protein>
<organism evidence="6 7">
    <name type="scientific">Rosenbergiella gaditana</name>
    <dbReference type="NCBI Taxonomy" id="2726987"/>
    <lineage>
        <taxon>Bacteria</taxon>
        <taxon>Pseudomonadati</taxon>
        <taxon>Pseudomonadota</taxon>
        <taxon>Gammaproteobacteria</taxon>
        <taxon>Enterobacterales</taxon>
        <taxon>Erwiniaceae</taxon>
        <taxon>Rosenbergiella</taxon>
    </lineage>
</organism>
<dbReference type="SMART" id="SM00507">
    <property type="entry name" value="HNHc"/>
    <property type="match status" value="1"/>
</dbReference>
<evidence type="ECO:0000256" key="3">
    <source>
        <dbReference type="ARBA" id="ARBA00038412"/>
    </source>
</evidence>
<evidence type="ECO:0000256" key="1">
    <source>
        <dbReference type="ARBA" id="ARBA00022722"/>
    </source>
</evidence>
<dbReference type="PANTHER" id="PTHR41286:SF1">
    <property type="entry name" value="HNH NUCLEASE YAJD-RELATED"/>
    <property type="match status" value="1"/>
</dbReference>
<dbReference type="RefSeq" id="WP_214237799.1">
    <property type="nucleotide sequence ID" value="NZ_JABBFR010000017.1"/>
</dbReference>
<evidence type="ECO:0000256" key="4">
    <source>
        <dbReference type="ARBA" id="ARBA00040194"/>
    </source>
</evidence>
<dbReference type="Pfam" id="PF01844">
    <property type="entry name" value="HNH"/>
    <property type="match status" value="1"/>
</dbReference>
<comment type="caution">
    <text evidence="6">The sequence shown here is derived from an EMBL/GenBank/DDBJ whole genome shotgun (WGS) entry which is preliminary data.</text>
</comment>
<reference evidence="6 7" key="1">
    <citation type="submission" date="2020-04" db="EMBL/GenBank/DDBJ databases">
        <title>Genome sequencing of Rosenbergiella species.</title>
        <authorList>
            <person name="Alvarez-Perez S."/>
            <person name="Lievens B."/>
        </authorList>
    </citation>
    <scope>NUCLEOTIDE SEQUENCE [LARGE SCALE GENOMIC DNA]</scope>
    <source>
        <strain evidence="6 7">S61</strain>
    </source>
</reference>
<accession>A0ABS5T0Y5</accession>
<evidence type="ECO:0000259" key="5">
    <source>
        <dbReference type="SMART" id="SM00507"/>
    </source>
</evidence>
<proteinExistence type="inferred from homology"/>
<keyword evidence="6" id="KW-0255">Endonuclease</keyword>
<keyword evidence="1" id="KW-0540">Nuclease</keyword>
<dbReference type="InterPro" id="IPR003615">
    <property type="entry name" value="HNH_nuc"/>
</dbReference>
<dbReference type="InterPro" id="IPR002711">
    <property type="entry name" value="HNH"/>
</dbReference>
<comment type="similarity">
    <text evidence="3">Belongs to the HNH nuclease family.</text>
</comment>
<dbReference type="EMBL" id="JABBFR010000017">
    <property type="protein sequence ID" value="MBT0725145.1"/>
    <property type="molecule type" value="Genomic_DNA"/>
</dbReference>
<keyword evidence="2" id="KW-0378">Hydrolase</keyword>